<dbReference type="EMBL" id="LT841305">
    <property type="protein sequence ID" value="SMH64686.1"/>
    <property type="molecule type" value="Genomic_DNA"/>
</dbReference>
<dbReference type="Gene3D" id="1.10.1200.10">
    <property type="entry name" value="ACP-like"/>
    <property type="match status" value="1"/>
</dbReference>
<keyword evidence="4" id="KW-1185">Reference proteome</keyword>
<dbReference type="PROSITE" id="PS50075">
    <property type="entry name" value="CARRIER"/>
    <property type="match status" value="1"/>
</dbReference>
<organism evidence="2">
    <name type="scientific">Acidithiobacillus ferrivorans</name>
    <dbReference type="NCBI Taxonomy" id="160808"/>
    <lineage>
        <taxon>Bacteria</taxon>
        <taxon>Pseudomonadati</taxon>
        <taxon>Pseudomonadota</taxon>
        <taxon>Acidithiobacillia</taxon>
        <taxon>Acidithiobacillales</taxon>
        <taxon>Acidithiobacillaceae</taxon>
        <taxon>Acidithiobacillus</taxon>
    </lineage>
</organism>
<proteinExistence type="predicted"/>
<dbReference type="Pfam" id="PF00550">
    <property type="entry name" value="PP-binding"/>
    <property type="match status" value="1"/>
</dbReference>
<evidence type="ECO:0000259" key="1">
    <source>
        <dbReference type="PROSITE" id="PS50075"/>
    </source>
</evidence>
<accession>A0A060UV54</accession>
<gene>
    <name evidence="2" type="primary">acpP</name>
    <name evidence="3" type="ORF">AFERRI_10720</name>
    <name evidence="2" type="ORF">AFERRI_400439</name>
</gene>
<dbReference type="RefSeq" id="WP_081919443.1">
    <property type="nucleotide sequence ID" value="NZ_CCCS020000035.1"/>
</dbReference>
<feature type="domain" description="Carrier" evidence="1">
    <location>
        <begin position="1"/>
        <end position="78"/>
    </location>
</feature>
<dbReference type="SUPFAM" id="SSF47336">
    <property type="entry name" value="ACP-like"/>
    <property type="match status" value="1"/>
</dbReference>
<reference evidence="2" key="1">
    <citation type="submission" date="2014-03" db="EMBL/GenBank/DDBJ databases">
        <authorList>
            <person name="Genoscope - CEA"/>
        </authorList>
    </citation>
    <scope>NUCLEOTIDE SEQUENCE [LARGE SCALE GENOMIC DNA]</scope>
    <source>
        <strain evidence="2">CF27</strain>
    </source>
</reference>
<reference evidence="3 4" key="3">
    <citation type="submission" date="2017-03" db="EMBL/GenBank/DDBJ databases">
        <authorList>
            <person name="Regsiter A."/>
            <person name="William W."/>
        </authorList>
    </citation>
    <scope>NUCLEOTIDE SEQUENCE [LARGE SCALE GENOMIC DNA]</scope>
    <source>
        <strain evidence="3">PRJEB5721</strain>
    </source>
</reference>
<dbReference type="EMBL" id="CCCS020000035">
    <property type="protein sequence ID" value="CDQ10658.1"/>
    <property type="molecule type" value="Genomic_DNA"/>
</dbReference>
<dbReference type="Proteomes" id="UP000193925">
    <property type="component" value="Chromosome AFERRI"/>
</dbReference>
<dbReference type="AlphaFoldDB" id="A0A060UV54"/>
<reference evidence="2" key="2">
    <citation type="submission" date="2014-07" db="EMBL/GenBank/DDBJ databases">
        <title>Initial genome analysis of the psychrotolerant acidophile Acidithiobacillus ferrivorans CF27: insights into iron and sulfur oxidation pathways and into biofilm formation.</title>
        <authorList>
            <person name="Talla E."/>
            <person name="Hedrich S."/>
            <person name="Mangenot S."/>
            <person name="Ji B."/>
            <person name="Johnson D.B."/>
            <person name="Barbe V."/>
            <person name="Bonnefoy V."/>
        </authorList>
    </citation>
    <scope>NUCLEOTIDE SEQUENCE [LARGE SCALE GENOMIC DNA]</scope>
    <source>
        <strain evidence="2">CF27</strain>
    </source>
</reference>
<evidence type="ECO:0000313" key="4">
    <source>
        <dbReference type="Proteomes" id="UP000193925"/>
    </source>
</evidence>
<name>A0A060UV54_9PROT</name>
<dbReference type="InterPro" id="IPR009081">
    <property type="entry name" value="PP-bd_ACP"/>
</dbReference>
<evidence type="ECO:0000313" key="3">
    <source>
        <dbReference type="EMBL" id="SMH64686.1"/>
    </source>
</evidence>
<dbReference type="InterPro" id="IPR036736">
    <property type="entry name" value="ACP-like_sf"/>
</dbReference>
<protein>
    <submittedName>
        <fullName evidence="2">Acyl carrier protein</fullName>
    </submittedName>
</protein>
<sequence>MCDLCGKITRLLKDKYGADQLAEVNAETCVLVDLGLSDLQLVEFVMELEAQFDVDIDDNDLYCVTRIGVLADYIGRRMPLAGASHS</sequence>
<evidence type="ECO:0000313" key="2">
    <source>
        <dbReference type="EMBL" id="CDQ10658.1"/>
    </source>
</evidence>